<dbReference type="InterPro" id="IPR035919">
    <property type="entry name" value="EAL_sf"/>
</dbReference>
<feature type="transmembrane region" description="Helical" evidence="8">
    <location>
        <begin position="272"/>
        <end position="291"/>
    </location>
</feature>
<dbReference type="PROSITE" id="PS50883">
    <property type="entry name" value="EAL"/>
    <property type="match status" value="1"/>
</dbReference>
<reference evidence="11 12" key="1">
    <citation type="submission" date="2014-08" db="EMBL/GenBank/DDBJ databases">
        <title>Clostridium innocuum, an unnegligible vancomycin-resistant pathogen causing extra-intestinal infections.</title>
        <authorList>
            <person name="Feng Y."/>
            <person name="Chiu C.-H."/>
        </authorList>
    </citation>
    <scope>NUCLEOTIDE SEQUENCE [LARGE SCALE GENOMIC DNA]</scope>
    <source>
        <strain evidence="11 12">AN88</strain>
    </source>
</reference>
<comment type="subcellular location">
    <subcellularLocation>
        <location evidence="1">Cell membrane</location>
        <topology evidence="1">Multi-pass membrane protein</topology>
    </subcellularLocation>
</comment>
<dbReference type="SUPFAM" id="SSF141868">
    <property type="entry name" value="EAL domain-like"/>
    <property type="match status" value="1"/>
</dbReference>
<dbReference type="Gene3D" id="3.20.20.450">
    <property type="entry name" value="EAL domain"/>
    <property type="match status" value="1"/>
</dbReference>
<feature type="transmembrane region" description="Helical" evidence="8">
    <location>
        <begin position="303"/>
        <end position="324"/>
    </location>
</feature>
<dbReference type="Pfam" id="PF00563">
    <property type="entry name" value="EAL"/>
    <property type="match status" value="1"/>
</dbReference>
<keyword evidence="4" id="KW-0762">Sugar transport</keyword>
<evidence type="ECO:0000256" key="2">
    <source>
        <dbReference type="ARBA" id="ARBA00022448"/>
    </source>
</evidence>
<evidence type="ECO:0000256" key="6">
    <source>
        <dbReference type="ARBA" id="ARBA00022989"/>
    </source>
</evidence>
<proteinExistence type="predicted"/>
<gene>
    <name evidence="11" type="ORF">CIAN88_03475</name>
</gene>
<dbReference type="Proteomes" id="UP000030008">
    <property type="component" value="Unassembled WGS sequence"/>
</dbReference>
<dbReference type="CDD" id="cd01948">
    <property type="entry name" value="EAL"/>
    <property type="match status" value="1"/>
</dbReference>
<keyword evidence="5 8" id="KW-0812">Transmembrane</keyword>
<dbReference type="GO" id="GO:0009401">
    <property type="term" value="P:phosphoenolpyruvate-dependent sugar phosphotransferase system"/>
    <property type="evidence" value="ECO:0007669"/>
    <property type="project" value="InterPro"/>
</dbReference>
<dbReference type="InterPro" id="IPR003352">
    <property type="entry name" value="PTS_EIIC"/>
</dbReference>
<keyword evidence="7 8" id="KW-0472">Membrane</keyword>
<evidence type="ECO:0000256" key="1">
    <source>
        <dbReference type="ARBA" id="ARBA00004651"/>
    </source>
</evidence>
<organism evidence="11 12">
    <name type="scientific">Clostridium innocuum</name>
    <dbReference type="NCBI Taxonomy" id="1522"/>
    <lineage>
        <taxon>Bacteria</taxon>
        <taxon>Bacillati</taxon>
        <taxon>Bacillota</taxon>
        <taxon>Clostridia</taxon>
        <taxon>Eubacteriales</taxon>
        <taxon>Clostridiaceae</taxon>
        <taxon>Clostridium</taxon>
    </lineage>
</organism>
<dbReference type="RefSeq" id="WP_044904073.1">
    <property type="nucleotide sequence ID" value="NZ_JQIF01000016.1"/>
</dbReference>
<evidence type="ECO:0000313" key="11">
    <source>
        <dbReference type="EMBL" id="KGJ54409.1"/>
    </source>
</evidence>
<keyword evidence="6 8" id="KW-1133">Transmembrane helix</keyword>
<dbReference type="InterPro" id="IPR051088">
    <property type="entry name" value="PTS_Sugar-EIIC/EIIB"/>
</dbReference>
<dbReference type="InterPro" id="IPR004501">
    <property type="entry name" value="PTS_EIIC_3"/>
</dbReference>
<dbReference type="PROSITE" id="PS51105">
    <property type="entry name" value="PTS_EIIC_TYPE_3"/>
    <property type="match status" value="1"/>
</dbReference>
<feature type="transmembrane region" description="Helical" evidence="8">
    <location>
        <begin position="21"/>
        <end position="40"/>
    </location>
</feature>
<feature type="domain" description="EAL" evidence="9">
    <location>
        <begin position="442"/>
        <end position="694"/>
    </location>
</feature>
<feature type="transmembrane region" description="Helical" evidence="8">
    <location>
        <begin position="94"/>
        <end position="114"/>
    </location>
</feature>
<dbReference type="Pfam" id="PF02378">
    <property type="entry name" value="PTS_EIIC"/>
    <property type="match status" value="1"/>
</dbReference>
<evidence type="ECO:0000256" key="4">
    <source>
        <dbReference type="ARBA" id="ARBA00022597"/>
    </source>
</evidence>
<dbReference type="AlphaFoldDB" id="A0A099I8X7"/>
<feature type="domain" description="PTS EIIC type-3" evidence="10">
    <location>
        <begin position="1"/>
        <end position="396"/>
    </location>
</feature>
<sequence length="696" mass="78643">MKKGYRKFFDSIFILSIKRGLMLAIPFLILGSFALLLSSFPLDAYQSFLTSFHHGALLTVFNSLYEITLNSLALILIITIALSYGQLHALDDVFFYPVVAMVSYLAFCGGMEYANEIFHPEWVFTAMCITMLSCWLFHKGMHCGRRFEKLHTAGADYTFNKAIQGIFPIAAIALFFAVIGAVLRAQFGEVNITNFGAYLFMGLFEKVGKGLPGALLYVFFAHFLWFFGIHGTNTLQMVAKQFLEPGILINQQLVQAGQLPTEIFTKTFLDTFVFMGGCGAALCLITAMLLKARKSNNRKLAKVAGISVLFNINEIVIFGFPVIFNPLMLLPFLLVPLVLTLTSAFAMQLQLVPLPTHSVEWTVPILMSGYEACGSVSGSLLQLFNLILGTLLYIPFIRLSENQQSEEFETAVRTMETDMAEGEANGALPDFLDDHYLYHFPAKTLAMDLKNAMQRNQIHMHYQIQRDNAEHIHGAEALLRWEHPVAGRISSPLMVKLAEEESFLDELGLYIIKEACKDAQKLQKEGTPLSISVNISPKQLESAVFVREVRRILQEVDLHDIQLILEVTERSLLSTSGRILERIRELKQLGIQMSMDDFGMGHSSMMYLQENAFDEVKLDGSLVRQILENERSRDIVRGITRLAASMQFHVVAEFVETREQMELLKALHCDIYQGYYYGKPCSCDEFIIKYLKQEPR</sequence>
<evidence type="ECO:0000259" key="9">
    <source>
        <dbReference type="PROSITE" id="PS50883"/>
    </source>
</evidence>
<comment type="caution">
    <text evidence="11">The sequence shown here is derived from an EMBL/GenBank/DDBJ whole genome shotgun (WGS) entry which is preliminary data.</text>
</comment>
<dbReference type="GO" id="GO:0008982">
    <property type="term" value="F:protein-N(PI)-phosphohistidine-sugar phosphotransferase activity"/>
    <property type="evidence" value="ECO:0007669"/>
    <property type="project" value="InterPro"/>
</dbReference>
<dbReference type="SMART" id="SM00052">
    <property type="entry name" value="EAL"/>
    <property type="match status" value="1"/>
</dbReference>
<evidence type="ECO:0000256" key="3">
    <source>
        <dbReference type="ARBA" id="ARBA00022475"/>
    </source>
</evidence>
<accession>A0A099I8X7</accession>
<keyword evidence="3" id="KW-1003">Cell membrane</keyword>
<evidence type="ECO:0000256" key="5">
    <source>
        <dbReference type="ARBA" id="ARBA00022692"/>
    </source>
</evidence>
<keyword evidence="2" id="KW-0813">Transport</keyword>
<evidence type="ECO:0000259" key="10">
    <source>
        <dbReference type="PROSITE" id="PS51105"/>
    </source>
</evidence>
<dbReference type="PANTHER" id="PTHR33989">
    <property type="match status" value="1"/>
</dbReference>
<protein>
    <submittedName>
        <fullName evidence="11">PTS lactose transporter subunit IIC</fullName>
    </submittedName>
</protein>
<evidence type="ECO:0000313" key="12">
    <source>
        <dbReference type="Proteomes" id="UP000030008"/>
    </source>
</evidence>
<feature type="transmembrane region" description="Helical" evidence="8">
    <location>
        <begin position="60"/>
        <end position="82"/>
    </location>
</feature>
<dbReference type="InterPro" id="IPR001633">
    <property type="entry name" value="EAL_dom"/>
</dbReference>
<evidence type="ECO:0000256" key="7">
    <source>
        <dbReference type="ARBA" id="ARBA00023136"/>
    </source>
</evidence>
<dbReference type="EMBL" id="JQIF01000016">
    <property type="protein sequence ID" value="KGJ54409.1"/>
    <property type="molecule type" value="Genomic_DNA"/>
</dbReference>
<feature type="transmembrane region" description="Helical" evidence="8">
    <location>
        <begin position="159"/>
        <end position="179"/>
    </location>
</feature>
<dbReference type="PANTHER" id="PTHR33989:SF4">
    <property type="entry name" value="PTS SYSTEM N,N'-DIACETYLCHITOBIOSE-SPECIFIC EIIC COMPONENT"/>
    <property type="match status" value="1"/>
</dbReference>
<dbReference type="GO" id="GO:0005886">
    <property type="term" value="C:plasma membrane"/>
    <property type="evidence" value="ECO:0007669"/>
    <property type="project" value="UniProtKB-SubCell"/>
</dbReference>
<evidence type="ECO:0000256" key="8">
    <source>
        <dbReference type="SAM" id="Phobius"/>
    </source>
</evidence>
<name>A0A099I8X7_CLOIN</name>
<feature type="transmembrane region" description="Helical" evidence="8">
    <location>
        <begin position="211"/>
        <end position="229"/>
    </location>
</feature>